<evidence type="ECO:0000313" key="3">
    <source>
        <dbReference type="Proteomes" id="UP001056610"/>
    </source>
</evidence>
<sequence>MDLHYGSGHKGTRRADPYQQFRSRDASHGAIVDGLGGEPHVGDVAVRDGVIAAVGHLDGERAAREIDATGLLVTSGFVELHTHYDGQSIWLERLTPSSAHGVTTALMGNCGVGFAPCRQSDHDVLVDVMAGVEDIPGVVMPTVCRGLGKPSPNTSRPWKKAGVTSTWRSTRRIPSYGAAREEIEEIARGVVDGGGRLLQFVSDIPAAATRLVLQTMFDVAEDVGLPLTFTFVVANAGDPTWEDAIAMIEKANTNARAGGAQFTAQLLPRPIGLIIGLQLSANPFVLYPSYREISHLPLAERVAEMRKPEVRVRILADEPGVGRPMLYVTQMWDWIFPLDDNPNYEPDPADSIGARARVKGVDPMEEAYDRLLDAGPPRPGATRLRC</sequence>
<reference evidence="2" key="1">
    <citation type="submission" date="2022-05" db="EMBL/GenBank/DDBJ databases">
        <title>A methanotrophic Mycobacterium dominates a cave microbial ecosystem.</title>
        <authorList>
            <person name="Van Spanning R.J.M."/>
            <person name="Guan Q."/>
            <person name="Melkonian C."/>
            <person name="Gallant J."/>
            <person name="Polerecky L."/>
            <person name="Flot J.-F."/>
            <person name="Brandt B.W."/>
            <person name="Braster M."/>
            <person name="Iturbe Espinoza P."/>
            <person name="Aerts J."/>
            <person name="Meima-Franke M."/>
            <person name="Piersma S.R."/>
            <person name="Bunduc C."/>
            <person name="Ummels R."/>
            <person name="Pain A."/>
            <person name="Fleming E.J."/>
            <person name="van der Wel N."/>
            <person name="Gherman V.D."/>
            <person name="Sarbu S.M."/>
            <person name="Bodelier P.L.E."/>
            <person name="Bitter W."/>
        </authorList>
    </citation>
    <scope>NUCLEOTIDE SEQUENCE</scope>
    <source>
        <strain evidence="2">Sulfur Cave</strain>
    </source>
</reference>
<evidence type="ECO:0000313" key="2">
    <source>
        <dbReference type="EMBL" id="UQX10539.1"/>
    </source>
</evidence>
<keyword evidence="3" id="KW-1185">Reference proteome</keyword>
<gene>
    <name evidence="2" type="ORF">M5I08_21185</name>
</gene>
<dbReference type="PANTHER" id="PTHR11647:SF1">
    <property type="entry name" value="COLLAPSIN RESPONSE MEDIATOR PROTEIN"/>
    <property type="match status" value="1"/>
</dbReference>
<feature type="domain" description="Amidohydrolase 3" evidence="1">
    <location>
        <begin position="64"/>
        <end position="134"/>
    </location>
</feature>
<dbReference type="InterPro" id="IPR050378">
    <property type="entry name" value="Metallo-dep_Hydrolases_sf"/>
</dbReference>
<dbReference type="PANTHER" id="PTHR11647">
    <property type="entry name" value="HYDRANTOINASE/DIHYDROPYRIMIDINASE FAMILY MEMBER"/>
    <property type="match status" value="1"/>
</dbReference>
<name>A0ABY4QL62_9MYCO</name>
<dbReference type="Pfam" id="PF07969">
    <property type="entry name" value="Amidohydro_3"/>
    <property type="match status" value="1"/>
</dbReference>
<evidence type="ECO:0000259" key="1">
    <source>
        <dbReference type="Pfam" id="PF07969"/>
    </source>
</evidence>
<protein>
    <submittedName>
        <fullName evidence="2">Amidohydrolase family protein</fullName>
    </submittedName>
</protein>
<dbReference type="Proteomes" id="UP001056610">
    <property type="component" value="Chromosome"/>
</dbReference>
<dbReference type="InterPro" id="IPR013108">
    <property type="entry name" value="Amidohydro_3"/>
</dbReference>
<dbReference type="EMBL" id="CP097320">
    <property type="protein sequence ID" value="UQX10539.1"/>
    <property type="molecule type" value="Genomic_DNA"/>
</dbReference>
<proteinExistence type="predicted"/>
<accession>A0ABY4QL62</accession>
<organism evidence="2 3">
    <name type="scientific">Candidatus Mycobacterium methanotrophicum</name>
    <dbReference type="NCBI Taxonomy" id="2943498"/>
    <lineage>
        <taxon>Bacteria</taxon>
        <taxon>Bacillati</taxon>
        <taxon>Actinomycetota</taxon>
        <taxon>Actinomycetes</taxon>
        <taxon>Mycobacteriales</taxon>
        <taxon>Mycobacteriaceae</taxon>
        <taxon>Mycobacterium</taxon>
    </lineage>
</organism>